<evidence type="ECO:0000313" key="1">
    <source>
        <dbReference type="EMBL" id="MBC8587641.1"/>
    </source>
</evidence>
<sequence>MTILGNRNIDADAYEFDIKINTQTDTIQASIFSSTWKDLPYDTKEKCSDFILIYDTEKPIDLNLIKSITIDGVDVPIK</sequence>
<dbReference type="Proteomes" id="UP000601171">
    <property type="component" value="Unassembled WGS sequence"/>
</dbReference>
<comment type="caution">
    <text evidence="1">The sequence shown here is derived from an EMBL/GenBank/DDBJ whole genome shotgun (WGS) entry which is preliminary data.</text>
</comment>
<gene>
    <name evidence="1" type="ORF">H8707_05235</name>
</gene>
<protein>
    <submittedName>
        <fullName evidence="1">Uncharacterized protein</fullName>
    </submittedName>
</protein>
<organism evidence="1 2">
    <name type="scientific">Paratissierella segnis</name>
    <dbReference type="NCBI Taxonomy" id="2763679"/>
    <lineage>
        <taxon>Bacteria</taxon>
        <taxon>Bacillati</taxon>
        <taxon>Bacillota</taxon>
        <taxon>Tissierellia</taxon>
        <taxon>Tissierellales</taxon>
        <taxon>Tissierellaceae</taxon>
        <taxon>Paratissierella</taxon>
    </lineage>
</organism>
<dbReference type="EMBL" id="JACRTG010000016">
    <property type="protein sequence ID" value="MBC8587641.1"/>
    <property type="molecule type" value="Genomic_DNA"/>
</dbReference>
<dbReference type="AlphaFoldDB" id="A0A926IJN5"/>
<proteinExistence type="predicted"/>
<reference evidence="1" key="1">
    <citation type="submission" date="2020-08" db="EMBL/GenBank/DDBJ databases">
        <title>Genome public.</title>
        <authorList>
            <person name="Liu C."/>
            <person name="Sun Q."/>
        </authorList>
    </citation>
    <scope>NUCLEOTIDE SEQUENCE</scope>
    <source>
        <strain evidence="1">BX21</strain>
    </source>
</reference>
<keyword evidence="2" id="KW-1185">Reference proteome</keyword>
<name>A0A926IJN5_9FIRM</name>
<accession>A0A926IJN5</accession>
<dbReference type="RefSeq" id="WP_262429095.1">
    <property type="nucleotide sequence ID" value="NZ_JACRTG010000016.1"/>
</dbReference>
<evidence type="ECO:0000313" key="2">
    <source>
        <dbReference type="Proteomes" id="UP000601171"/>
    </source>
</evidence>